<accession>A0A0C3RVR3</accession>
<name>A0A0C3RVR3_PHLG1</name>
<dbReference type="SUPFAM" id="SSF56645">
    <property type="entry name" value="Acyl-CoA dehydrogenase NM domain-like"/>
    <property type="match status" value="1"/>
</dbReference>
<reference evidence="1 2" key="1">
    <citation type="journal article" date="2014" name="PLoS Genet.">
        <title>Analysis of the Phlebiopsis gigantea genome, transcriptome and secretome provides insight into its pioneer colonization strategies of wood.</title>
        <authorList>
            <person name="Hori C."/>
            <person name="Ishida T."/>
            <person name="Igarashi K."/>
            <person name="Samejima M."/>
            <person name="Suzuki H."/>
            <person name="Master E."/>
            <person name="Ferreira P."/>
            <person name="Ruiz-Duenas F.J."/>
            <person name="Held B."/>
            <person name="Canessa P."/>
            <person name="Larrondo L.F."/>
            <person name="Schmoll M."/>
            <person name="Druzhinina I.S."/>
            <person name="Kubicek C.P."/>
            <person name="Gaskell J.A."/>
            <person name="Kersten P."/>
            <person name="St John F."/>
            <person name="Glasner J."/>
            <person name="Sabat G."/>
            <person name="Splinter BonDurant S."/>
            <person name="Syed K."/>
            <person name="Yadav J."/>
            <person name="Mgbeahuruike A.C."/>
            <person name="Kovalchuk A."/>
            <person name="Asiegbu F.O."/>
            <person name="Lackner G."/>
            <person name="Hoffmeister D."/>
            <person name="Rencoret J."/>
            <person name="Gutierrez A."/>
            <person name="Sun H."/>
            <person name="Lindquist E."/>
            <person name="Barry K."/>
            <person name="Riley R."/>
            <person name="Grigoriev I.V."/>
            <person name="Henrissat B."/>
            <person name="Kues U."/>
            <person name="Berka R.M."/>
            <person name="Martinez A.T."/>
            <person name="Covert S.F."/>
            <person name="Blanchette R.A."/>
            <person name="Cullen D."/>
        </authorList>
    </citation>
    <scope>NUCLEOTIDE SEQUENCE [LARGE SCALE GENOMIC DNA]</scope>
    <source>
        <strain evidence="1 2">11061_1 CR5-6</strain>
    </source>
</reference>
<evidence type="ECO:0000313" key="2">
    <source>
        <dbReference type="Proteomes" id="UP000053257"/>
    </source>
</evidence>
<dbReference type="EMBL" id="KN840543">
    <property type="protein sequence ID" value="KIP05451.1"/>
    <property type="molecule type" value="Genomic_DNA"/>
</dbReference>
<keyword evidence="2" id="KW-1185">Reference proteome</keyword>
<dbReference type="OrthoDB" id="3214679at2759"/>
<protein>
    <submittedName>
        <fullName evidence="1">Uncharacterized protein</fullName>
    </submittedName>
</protein>
<dbReference type="HOGENOM" id="CLU_1378583_0_0_1"/>
<dbReference type="Proteomes" id="UP000053257">
    <property type="component" value="Unassembled WGS sequence"/>
</dbReference>
<organism evidence="1 2">
    <name type="scientific">Phlebiopsis gigantea (strain 11061_1 CR5-6)</name>
    <name type="common">White-rot fungus</name>
    <name type="synonym">Peniophora gigantea</name>
    <dbReference type="NCBI Taxonomy" id="745531"/>
    <lineage>
        <taxon>Eukaryota</taxon>
        <taxon>Fungi</taxon>
        <taxon>Dikarya</taxon>
        <taxon>Basidiomycota</taxon>
        <taxon>Agaricomycotina</taxon>
        <taxon>Agaricomycetes</taxon>
        <taxon>Polyporales</taxon>
        <taxon>Phanerochaetaceae</taxon>
        <taxon>Phlebiopsis</taxon>
    </lineage>
</organism>
<sequence length="198" mass="21160">MTTNQTAEETALIAKWNAGDYSAEGWVNNTEGLTEEALSGLADYNTKKYFGVDNLIVEEAPEGSEANVVALMQTLANNASASARLSLTYGRVNNVQAVIAVVYHRFTTAFGQFRATFERQGSAGTARINGTVRWTTGAAVSGTYGLAVLENDPTTPRQVVLSATTPGTIPPTARLQFTGPAGTLTWNTRFTGRGRYQA</sequence>
<proteinExistence type="predicted"/>
<evidence type="ECO:0000313" key="1">
    <source>
        <dbReference type="EMBL" id="KIP05451.1"/>
    </source>
</evidence>
<gene>
    <name evidence="1" type="ORF">PHLGIDRAFT_151065</name>
</gene>
<dbReference type="InterPro" id="IPR009100">
    <property type="entry name" value="AcylCoA_DH/oxidase_NM_dom_sf"/>
</dbReference>
<dbReference type="GO" id="GO:0016627">
    <property type="term" value="F:oxidoreductase activity, acting on the CH-CH group of donors"/>
    <property type="evidence" value="ECO:0007669"/>
    <property type="project" value="InterPro"/>
</dbReference>
<dbReference type="AlphaFoldDB" id="A0A0C3RVR3"/>